<evidence type="ECO:0000256" key="3">
    <source>
        <dbReference type="ARBA" id="ARBA00022801"/>
    </source>
</evidence>
<evidence type="ECO:0000256" key="5">
    <source>
        <dbReference type="RuleBase" id="RU361235"/>
    </source>
</evidence>
<dbReference type="EnsemblMetazoa" id="RPRC003605-RA">
    <property type="protein sequence ID" value="RPRC003605-PA"/>
    <property type="gene ID" value="RPRC003605"/>
</dbReference>
<evidence type="ECO:0000256" key="1">
    <source>
        <dbReference type="ARBA" id="ARBA00005964"/>
    </source>
</evidence>
<organism evidence="7 8">
    <name type="scientific">Rhodnius prolixus</name>
    <name type="common">Triatomid bug</name>
    <dbReference type="NCBI Taxonomy" id="13249"/>
    <lineage>
        <taxon>Eukaryota</taxon>
        <taxon>Metazoa</taxon>
        <taxon>Ecdysozoa</taxon>
        <taxon>Arthropoda</taxon>
        <taxon>Hexapoda</taxon>
        <taxon>Insecta</taxon>
        <taxon>Pterygota</taxon>
        <taxon>Neoptera</taxon>
        <taxon>Paraneoptera</taxon>
        <taxon>Hemiptera</taxon>
        <taxon>Heteroptera</taxon>
        <taxon>Panheteroptera</taxon>
        <taxon>Cimicomorpha</taxon>
        <taxon>Reduviidae</taxon>
        <taxon>Triatominae</taxon>
        <taxon>Rhodnius</taxon>
    </lineage>
</organism>
<dbReference type="InterPro" id="IPR050309">
    <property type="entry name" value="Type-B_Carboxylest/Lipase"/>
</dbReference>
<evidence type="ECO:0000313" key="7">
    <source>
        <dbReference type="EnsemblMetazoa" id="RPRC003605-PA"/>
    </source>
</evidence>
<evidence type="ECO:0000313" key="8">
    <source>
        <dbReference type="Proteomes" id="UP000015103"/>
    </source>
</evidence>
<dbReference type="STRING" id="13249.T1HHT2"/>
<protein>
    <recommendedName>
        <fullName evidence="5">Carboxylic ester hydrolase</fullName>
        <ecNumber evidence="5">3.1.1.-</ecNumber>
    </recommendedName>
</protein>
<dbReference type="OMA" id="ITHTAHI"/>
<dbReference type="VEuPathDB" id="VectorBase:RPRC003605"/>
<dbReference type="InterPro" id="IPR002018">
    <property type="entry name" value="CarbesteraseB"/>
</dbReference>
<dbReference type="Pfam" id="PF00135">
    <property type="entry name" value="COesterase"/>
    <property type="match status" value="1"/>
</dbReference>
<dbReference type="PANTHER" id="PTHR11559">
    <property type="entry name" value="CARBOXYLESTERASE"/>
    <property type="match status" value="1"/>
</dbReference>
<keyword evidence="2" id="KW-0719">Serine esterase</keyword>
<dbReference type="AlphaFoldDB" id="T1HHT2"/>
<evidence type="ECO:0000256" key="2">
    <source>
        <dbReference type="ARBA" id="ARBA00022487"/>
    </source>
</evidence>
<dbReference type="EMBL" id="ACPB03004536">
    <property type="status" value="NOT_ANNOTATED_CDS"/>
    <property type="molecule type" value="Genomic_DNA"/>
</dbReference>
<comment type="similarity">
    <text evidence="1 5">Belongs to the type-B carboxylesterase/lipase family.</text>
</comment>
<dbReference type="PROSITE" id="PS00122">
    <property type="entry name" value="CARBOXYLESTERASE_B_1"/>
    <property type="match status" value="1"/>
</dbReference>
<dbReference type="SUPFAM" id="SSF53474">
    <property type="entry name" value="alpha/beta-Hydrolases"/>
    <property type="match status" value="1"/>
</dbReference>
<feature type="domain" description="Carboxylesterase type B" evidence="6">
    <location>
        <begin position="2"/>
        <end position="122"/>
    </location>
</feature>
<dbReference type="InterPro" id="IPR019826">
    <property type="entry name" value="Carboxylesterase_B_AS"/>
</dbReference>
<dbReference type="InterPro" id="IPR029058">
    <property type="entry name" value="AB_hydrolase_fold"/>
</dbReference>
<dbReference type="GO" id="GO:0052689">
    <property type="term" value="F:carboxylic ester hydrolase activity"/>
    <property type="evidence" value="ECO:0007669"/>
    <property type="project" value="UniProtKB-KW"/>
</dbReference>
<keyword evidence="3 5" id="KW-0378">Hydrolase</keyword>
<evidence type="ECO:0000256" key="4">
    <source>
        <dbReference type="ARBA" id="ARBA00023180"/>
    </source>
</evidence>
<dbReference type="eggNOG" id="KOG1516">
    <property type="taxonomic scope" value="Eukaryota"/>
</dbReference>
<proteinExistence type="inferred from homology"/>
<dbReference type="InParanoid" id="T1HHT2"/>
<accession>T1HHT2</accession>
<name>T1HHT2_RHOPR</name>
<reference evidence="7" key="1">
    <citation type="submission" date="2015-05" db="UniProtKB">
        <authorList>
            <consortium name="EnsemblMetazoa"/>
        </authorList>
    </citation>
    <scope>IDENTIFICATION</scope>
</reference>
<dbReference type="HOGENOM" id="CLU_1940718_0_0_1"/>
<dbReference type="Gene3D" id="3.40.50.1820">
    <property type="entry name" value="alpha/beta hydrolase"/>
    <property type="match status" value="1"/>
</dbReference>
<sequence>MEDDIMAGNMGMKDQVKALVWVRKNIANFGGDPDQVTLIGESAGGASAHYHMYSPMSRGLFHKAVSQSGTAVSCWVTVPPGVARSQAIHLAKQLNCSVNSSQMILDCLKTKNAYEMVELYTEYVGFIKAF</sequence>
<dbReference type="EC" id="3.1.1.-" evidence="5"/>
<dbReference type="Proteomes" id="UP000015103">
    <property type="component" value="Unassembled WGS sequence"/>
</dbReference>
<dbReference type="EMBL" id="ACPB03004538">
    <property type="status" value="NOT_ANNOTATED_CDS"/>
    <property type="molecule type" value="Genomic_DNA"/>
</dbReference>
<keyword evidence="4" id="KW-0325">Glycoprotein</keyword>
<dbReference type="EMBL" id="ACPB03004537">
    <property type="status" value="NOT_ANNOTATED_CDS"/>
    <property type="molecule type" value="Genomic_DNA"/>
</dbReference>
<evidence type="ECO:0000259" key="6">
    <source>
        <dbReference type="Pfam" id="PF00135"/>
    </source>
</evidence>
<keyword evidence="8" id="KW-1185">Reference proteome</keyword>